<evidence type="ECO:0000313" key="1">
    <source>
        <dbReference type="EMBL" id="AZN38643.1"/>
    </source>
</evidence>
<dbReference type="KEGG" id="palb:EJC50_02340"/>
<dbReference type="PANTHER" id="PTHR34070">
    <property type="entry name" value="ARMADILLO-TYPE FOLD"/>
    <property type="match status" value="1"/>
</dbReference>
<accession>A0A3S8ZYT1</accession>
<dbReference type="InterPro" id="IPR016024">
    <property type="entry name" value="ARM-type_fold"/>
</dbReference>
<reference evidence="2" key="1">
    <citation type="submission" date="2018-12" db="EMBL/GenBank/DDBJ databases">
        <title>Genome sequence of Peanibacillus sp.</title>
        <authorList>
            <person name="Subramani G."/>
            <person name="Srinivasan S."/>
            <person name="Kim M.K."/>
        </authorList>
    </citation>
    <scope>NUCLEOTIDE SEQUENCE [LARGE SCALE GENOMIC DNA]</scope>
    <source>
        <strain evidence="2">18JY67-1</strain>
    </source>
</reference>
<evidence type="ECO:0000313" key="2">
    <source>
        <dbReference type="Proteomes" id="UP000272528"/>
    </source>
</evidence>
<proteinExistence type="predicted"/>
<name>A0A3S8ZYT1_9BACL</name>
<dbReference type="Gene3D" id="1.20.1660.10">
    <property type="entry name" value="Hypothetical protein (EF3068)"/>
    <property type="match status" value="1"/>
</dbReference>
<protein>
    <submittedName>
        <fullName evidence="1">DNA alkylation repair protein</fullName>
    </submittedName>
</protein>
<dbReference type="OrthoDB" id="9775346at2"/>
<dbReference type="AlphaFoldDB" id="A0A3S8ZYT1"/>
<dbReference type="Gene3D" id="1.25.40.290">
    <property type="entry name" value="ARM repeat domains"/>
    <property type="match status" value="1"/>
</dbReference>
<dbReference type="Proteomes" id="UP000272528">
    <property type="component" value="Chromosome"/>
</dbReference>
<dbReference type="EMBL" id="CP034437">
    <property type="protein sequence ID" value="AZN38643.1"/>
    <property type="molecule type" value="Genomic_DNA"/>
</dbReference>
<organism evidence="1 2">
    <name type="scientific">Paenibacillus albus</name>
    <dbReference type="NCBI Taxonomy" id="2495582"/>
    <lineage>
        <taxon>Bacteria</taxon>
        <taxon>Bacillati</taxon>
        <taxon>Bacillota</taxon>
        <taxon>Bacilli</taxon>
        <taxon>Bacillales</taxon>
        <taxon>Paenibacillaceae</taxon>
        <taxon>Paenibacillus</taxon>
    </lineage>
</organism>
<dbReference type="RefSeq" id="WP_126011946.1">
    <property type="nucleotide sequence ID" value="NZ_CP034437.1"/>
</dbReference>
<keyword evidence="2" id="KW-1185">Reference proteome</keyword>
<dbReference type="CDD" id="cd07064">
    <property type="entry name" value="AlkD_like_1"/>
    <property type="match status" value="1"/>
</dbReference>
<dbReference type="Pfam" id="PF08713">
    <property type="entry name" value="DNA_alkylation"/>
    <property type="match status" value="1"/>
</dbReference>
<gene>
    <name evidence="1" type="ORF">EJC50_02340</name>
</gene>
<dbReference type="InterPro" id="IPR014825">
    <property type="entry name" value="DNA_alkylation"/>
</dbReference>
<dbReference type="SUPFAM" id="SSF48371">
    <property type="entry name" value="ARM repeat"/>
    <property type="match status" value="1"/>
</dbReference>
<dbReference type="PANTHER" id="PTHR34070:SF1">
    <property type="entry name" value="DNA ALKYLATION REPAIR PROTEIN"/>
    <property type="match status" value="1"/>
</dbReference>
<sequence length="233" mass="26731">MSSRTASAVSPTYCKDIEVLLRSHANVEAAEAMSAYMRGLFPFLGIRTTERATLTKQFMKVNGVPSGDALEEAVRELWAMPEREFHYTAMVLMEKRKKELRPDDIALLEFIITTNSWWDTVDLIASHLVGALFAKHPEMVQPYTEKWMNESDNLWLRRTAILFQLSYKANTDAALLFDMIRRTAREEDFFIRKAIGWALREYGKTDAEAVRQFVAETELSGLSKREALKHIGC</sequence>